<dbReference type="EMBL" id="HBUF01223180">
    <property type="protein sequence ID" value="CAG6670376.1"/>
    <property type="molecule type" value="Transcribed_RNA"/>
</dbReference>
<comment type="subunit">
    <text evidence="6">Interacts with the iron-sulfur protein subunit within the SDH catalytic dimer.</text>
</comment>
<keyword evidence="4 6" id="KW-0496">Mitochondrion</keyword>
<dbReference type="EMBL" id="HBUF01535890">
    <property type="protein sequence ID" value="CAG6753290.1"/>
    <property type="molecule type" value="Transcribed_RNA"/>
</dbReference>
<accession>A0A8D8LG75</accession>
<dbReference type="PANTHER" id="PTHR13137:SF6">
    <property type="entry name" value="SUCCINATE DEHYDROGENASE ASSEMBLY FACTOR 3, MITOCHONDRIAL"/>
    <property type="match status" value="1"/>
</dbReference>
<evidence type="ECO:0000256" key="1">
    <source>
        <dbReference type="ARBA" id="ARBA00004305"/>
    </source>
</evidence>
<dbReference type="EMBL" id="HBUF01014903">
    <property type="protein sequence ID" value="CAG6609516.1"/>
    <property type="molecule type" value="Transcribed_RNA"/>
</dbReference>
<dbReference type="EMBL" id="HBUF01223181">
    <property type="protein sequence ID" value="CAG6670378.1"/>
    <property type="molecule type" value="Transcribed_RNA"/>
</dbReference>
<dbReference type="EMBL" id="HBUF01381497">
    <property type="protein sequence ID" value="CAG6730477.1"/>
    <property type="molecule type" value="Transcribed_RNA"/>
</dbReference>
<comment type="subcellular location">
    <subcellularLocation>
        <location evidence="1 6">Mitochondrion matrix</location>
    </subcellularLocation>
</comment>
<dbReference type="EMBL" id="HBUF01014900">
    <property type="protein sequence ID" value="CAG6609510.1"/>
    <property type="molecule type" value="Transcribed_RNA"/>
</dbReference>
<dbReference type="EMBL" id="HBUF01535889">
    <property type="protein sequence ID" value="CAG6753287.1"/>
    <property type="molecule type" value="Transcribed_RNA"/>
</dbReference>
<evidence type="ECO:0000256" key="2">
    <source>
        <dbReference type="ARBA" id="ARBA00006020"/>
    </source>
</evidence>
<evidence type="ECO:0000256" key="3">
    <source>
        <dbReference type="ARBA" id="ARBA00022946"/>
    </source>
</evidence>
<dbReference type="EMBL" id="HBUF01535891">
    <property type="protein sequence ID" value="CAG6753292.1"/>
    <property type="molecule type" value="Transcribed_RNA"/>
</dbReference>
<evidence type="ECO:0000256" key="5">
    <source>
        <dbReference type="ARBA" id="ARBA00023186"/>
    </source>
</evidence>
<dbReference type="CDD" id="cd20270">
    <property type="entry name" value="Complex1_LYR_SDHAF3_LYRM10"/>
    <property type="match status" value="1"/>
</dbReference>
<keyword evidence="3" id="KW-0809">Transit peptide</keyword>
<dbReference type="EMBL" id="HBUF01223178">
    <property type="protein sequence ID" value="CAG6670372.1"/>
    <property type="molecule type" value="Transcribed_RNA"/>
</dbReference>
<protein>
    <recommendedName>
        <fullName evidence="6">Succinate dehydrogenase assembly factor 3</fullName>
        <shortName evidence="6">SDH assembly factor 3</shortName>
        <shortName evidence="6">SDHAF3</shortName>
    </recommendedName>
</protein>
<dbReference type="EMBL" id="HBUF01381498">
    <property type="protein sequence ID" value="CAG6730479.1"/>
    <property type="molecule type" value="Transcribed_RNA"/>
</dbReference>
<reference evidence="7" key="1">
    <citation type="submission" date="2021-05" db="EMBL/GenBank/DDBJ databases">
        <authorList>
            <person name="Alioto T."/>
            <person name="Alioto T."/>
            <person name="Gomez Garrido J."/>
        </authorList>
    </citation>
    <scope>NUCLEOTIDE SEQUENCE</scope>
</reference>
<dbReference type="Pfam" id="PF13233">
    <property type="entry name" value="Complex1_LYR_2"/>
    <property type="match status" value="1"/>
</dbReference>
<dbReference type="InterPro" id="IPR008381">
    <property type="entry name" value="SDHAF3/Sdh7"/>
</dbReference>
<dbReference type="EMBL" id="HBUF01014901">
    <property type="protein sequence ID" value="CAG6609512.1"/>
    <property type="molecule type" value="Transcribed_RNA"/>
</dbReference>
<dbReference type="GO" id="GO:0034553">
    <property type="term" value="P:mitochondrial respiratory chain complex II assembly"/>
    <property type="evidence" value="ECO:0007669"/>
    <property type="project" value="UniProtKB-UniRule"/>
</dbReference>
<dbReference type="GO" id="GO:0006105">
    <property type="term" value="P:succinate metabolic process"/>
    <property type="evidence" value="ECO:0007669"/>
    <property type="project" value="TreeGrafter"/>
</dbReference>
<dbReference type="GO" id="GO:0005758">
    <property type="term" value="C:mitochondrial intermembrane space"/>
    <property type="evidence" value="ECO:0007669"/>
    <property type="project" value="TreeGrafter"/>
</dbReference>
<dbReference type="EMBL" id="HBUF01381499">
    <property type="protein sequence ID" value="CAG6730481.1"/>
    <property type="molecule type" value="Transcribed_RNA"/>
</dbReference>
<dbReference type="AlphaFoldDB" id="A0A8D8LG75"/>
<sequence length="128" mass="14496">MNQNHVQTVRLLYKTIQRLHRGLPPELQPLGINYARDEFKRHKTCNPSEAQVFMNEWTKYGLSLAEQLGIKGPKFASPLGQTLDEDALNALRDDQVAQLYDLMIAATQAEELDSENKPVQESKDGSTK</sequence>
<comment type="similarity">
    <text evidence="2 6">Belongs to the complex I LYR family. SDHAF3 subfamily.</text>
</comment>
<dbReference type="EMBL" id="HBUF01223179">
    <property type="protein sequence ID" value="CAG6670374.1"/>
    <property type="molecule type" value="Transcribed_RNA"/>
</dbReference>
<evidence type="ECO:0000256" key="4">
    <source>
        <dbReference type="ARBA" id="ARBA00023128"/>
    </source>
</evidence>
<evidence type="ECO:0000256" key="6">
    <source>
        <dbReference type="RuleBase" id="RU368039"/>
    </source>
</evidence>
<organism evidence="7">
    <name type="scientific">Cacopsylla melanoneura</name>
    <dbReference type="NCBI Taxonomy" id="428564"/>
    <lineage>
        <taxon>Eukaryota</taxon>
        <taxon>Metazoa</taxon>
        <taxon>Ecdysozoa</taxon>
        <taxon>Arthropoda</taxon>
        <taxon>Hexapoda</taxon>
        <taxon>Insecta</taxon>
        <taxon>Pterygota</taxon>
        <taxon>Neoptera</taxon>
        <taxon>Paraneoptera</taxon>
        <taxon>Hemiptera</taxon>
        <taxon>Sternorrhyncha</taxon>
        <taxon>Psylloidea</taxon>
        <taxon>Psyllidae</taxon>
        <taxon>Psyllinae</taxon>
        <taxon>Cacopsylla</taxon>
    </lineage>
</organism>
<name>A0A8D8LG75_9HEMI</name>
<keyword evidence="5 6" id="KW-0143">Chaperone</keyword>
<dbReference type="PANTHER" id="PTHR13137">
    <property type="entry name" value="DC11 ACN9 HOMOLOG"/>
    <property type="match status" value="1"/>
</dbReference>
<dbReference type="GO" id="GO:0005759">
    <property type="term" value="C:mitochondrial matrix"/>
    <property type="evidence" value="ECO:0007669"/>
    <property type="project" value="UniProtKB-SubCell"/>
</dbReference>
<comment type="function">
    <text evidence="6">Plays an essential role in the assembly of succinate dehydrogenase (SDH), an enzyme complex (also referred to as respiratory complex II) that is a component of both the tricarboxylic acid (TCA) cycle and the mitochondrial electron transport chain, and which couples the oxidation of succinate to fumarate with the reduction of ubiquinone (coenzyme Q) to ubiquinol. Promotes maturation of the iron-sulfur protein subunit of the SDH catalytic dimer, protecting it from the deleterious effects of oxidants. May act together with SDHAF1.</text>
</comment>
<dbReference type="EMBL" id="HBUF01014902">
    <property type="protein sequence ID" value="CAG6609514.1"/>
    <property type="molecule type" value="Transcribed_RNA"/>
</dbReference>
<evidence type="ECO:0000313" key="7">
    <source>
        <dbReference type="EMBL" id="CAG6609514.1"/>
    </source>
</evidence>
<proteinExistence type="inferred from homology"/>